<name>A0ABW8JSU4_9GAMM</name>
<organism evidence="2 3">
    <name type="scientific">Dyella ginsengisoli</name>
    <dbReference type="NCBI Taxonomy" id="363848"/>
    <lineage>
        <taxon>Bacteria</taxon>
        <taxon>Pseudomonadati</taxon>
        <taxon>Pseudomonadota</taxon>
        <taxon>Gammaproteobacteria</taxon>
        <taxon>Lysobacterales</taxon>
        <taxon>Rhodanobacteraceae</taxon>
        <taxon>Dyella</taxon>
    </lineage>
</organism>
<dbReference type="EMBL" id="JADIKM010000001">
    <property type="protein sequence ID" value="MFK2903325.1"/>
    <property type="molecule type" value="Genomic_DNA"/>
</dbReference>
<dbReference type="Proteomes" id="UP001620460">
    <property type="component" value="Unassembled WGS sequence"/>
</dbReference>
<evidence type="ECO:0000256" key="1">
    <source>
        <dbReference type="SAM" id="MobiDB-lite"/>
    </source>
</evidence>
<protein>
    <recommendedName>
        <fullName evidence="4">HNH endonuclease</fullName>
    </recommendedName>
</protein>
<dbReference type="RefSeq" id="WP_404630664.1">
    <property type="nucleotide sequence ID" value="NZ_JADIKM010000001.1"/>
</dbReference>
<gene>
    <name evidence="2" type="ORF">ISP17_05075</name>
</gene>
<evidence type="ECO:0008006" key="4">
    <source>
        <dbReference type="Google" id="ProtNLM"/>
    </source>
</evidence>
<comment type="caution">
    <text evidence="2">The sequence shown here is derived from an EMBL/GenBank/DDBJ whole genome shotgun (WGS) entry which is preliminary data.</text>
</comment>
<reference evidence="2 3" key="1">
    <citation type="submission" date="2020-10" db="EMBL/GenBank/DDBJ databases">
        <title>Phylogeny of dyella-like bacteria.</title>
        <authorList>
            <person name="Fu J."/>
        </authorList>
    </citation>
    <scope>NUCLEOTIDE SEQUENCE [LARGE SCALE GENOMIC DNA]</scope>
    <source>
        <strain evidence="2 3">Gsoil3046</strain>
    </source>
</reference>
<keyword evidence="3" id="KW-1185">Reference proteome</keyword>
<feature type="region of interest" description="Disordered" evidence="1">
    <location>
        <begin position="108"/>
        <end position="165"/>
    </location>
</feature>
<accession>A0ABW8JSU4</accession>
<evidence type="ECO:0000313" key="2">
    <source>
        <dbReference type="EMBL" id="MFK2903325.1"/>
    </source>
</evidence>
<sequence length="165" mass="18547">MPNELIEECGYKNQECYGREQASAPNSIPKDCHQRERHRPKKADCQLISVGRWPWDEVVVDHENCDESGGCSMPFFEEYERFIVLEHVIWYRLTLELSGGGKPSALNEWLGRSPTSDEPANRRAGQATPNNADGKVDAAEVSDRRPDTCADEGEPSDSPFASKLH</sequence>
<proteinExistence type="predicted"/>
<evidence type="ECO:0000313" key="3">
    <source>
        <dbReference type="Proteomes" id="UP001620460"/>
    </source>
</evidence>
<feature type="compositionally biased region" description="Basic and acidic residues" evidence="1">
    <location>
        <begin position="134"/>
        <end position="148"/>
    </location>
</feature>